<dbReference type="InterPro" id="IPR011008">
    <property type="entry name" value="Dimeric_a/b-barrel"/>
</dbReference>
<sequence>MHTISFSEGTLLTPWKPGPNPHPSGPVFVSVTDFLARSQQEWLEIYRAGDELAQAWPIMQGAVGLWFWGRPGEHRGGSVSVWQTESDMRRFVRWPKHTEIVRAWRGRVGIGLDSWQAERFDADEILTRAGDTIESPHRHAA</sequence>
<dbReference type="OrthoDB" id="4550602at2"/>
<proteinExistence type="predicted"/>
<reference evidence="1 2" key="1">
    <citation type="submission" date="2018-09" db="EMBL/GenBank/DDBJ databases">
        <title>Nocardia yunnanensis sp. nov., an actinomycete isolated from a soil sample.</title>
        <authorList>
            <person name="Zhang J."/>
        </authorList>
    </citation>
    <scope>NUCLEOTIDE SEQUENCE [LARGE SCALE GENOMIC DNA]</scope>
    <source>
        <strain evidence="1 2">CFHS0054</strain>
    </source>
</reference>
<dbReference type="AlphaFoldDB" id="A0A386ZA63"/>
<accession>A0A386ZA63</accession>
<gene>
    <name evidence="1" type="ORF">D7D52_11895</name>
</gene>
<organism evidence="1 2">
    <name type="scientific">Nocardia yunnanensis</name>
    <dbReference type="NCBI Taxonomy" id="2382165"/>
    <lineage>
        <taxon>Bacteria</taxon>
        <taxon>Bacillati</taxon>
        <taxon>Actinomycetota</taxon>
        <taxon>Actinomycetes</taxon>
        <taxon>Mycobacteriales</taxon>
        <taxon>Nocardiaceae</taxon>
        <taxon>Nocardia</taxon>
    </lineage>
</organism>
<dbReference type="EMBL" id="CP032568">
    <property type="protein sequence ID" value="AYF74446.1"/>
    <property type="molecule type" value="Genomic_DNA"/>
</dbReference>
<evidence type="ECO:0008006" key="3">
    <source>
        <dbReference type="Google" id="ProtNLM"/>
    </source>
</evidence>
<dbReference type="Proteomes" id="UP000267164">
    <property type="component" value="Chromosome"/>
</dbReference>
<dbReference type="RefSeq" id="WP_120736365.1">
    <property type="nucleotide sequence ID" value="NZ_CP032568.1"/>
</dbReference>
<name>A0A386ZA63_9NOCA</name>
<protein>
    <recommendedName>
        <fullName evidence="3">DUF3291 domain-containing protein</fullName>
    </recommendedName>
</protein>
<keyword evidence="2" id="KW-1185">Reference proteome</keyword>
<dbReference type="SUPFAM" id="SSF54909">
    <property type="entry name" value="Dimeric alpha+beta barrel"/>
    <property type="match status" value="1"/>
</dbReference>
<evidence type="ECO:0000313" key="2">
    <source>
        <dbReference type="Proteomes" id="UP000267164"/>
    </source>
</evidence>
<dbReference type="KEGG" id="nyu:D7D52_11895"/>
<evidence type="ECO:0000313" key="1">
    <source>
        <dbReference type="EMBL" id="AYF74446.1"/>
    </source>
</evidence>